<comment type="caution">
    <text evidence="2">The sequence shown here is derived from an EMBL/GenBank/DDBJ whole genome shotgun (WGS) entry which is preliminary data.</text>
</comment>
<keyword evidence="3" id="KW-1185">Reference proteome</keyword>
<feature type="domain" description="Alkyl sulfatase C-terminal" evidence="1">
    <location>
        <begin position="94"/>
        <end position="210"/>
    </location>
</feature>
<evidence type="ECO:0000313" key="2">
    <source>
        <dbReference type="EMBL" id="MBP2179875.1"/>
    </source>
</evidence>
<dbReference type="Pfam" id="PF14864">
    <property type="entry name" value="Alkyl_sulf_C"/>
    <property type="match status" value="1"/>
</dbReference>
<name>A0ABS4PKF7_9PSEU</name>
<gene>
    <name evidence="2" type="ORF">JOM49_001401</name>
</gene>
<reference evidence="2 3" key="1">
    <citation type="submission" date="2021-03" db="EMBL/GenBank/DDBJ databases">
        <title>Sequencing the genomes of 1000 actinobacteria strains.</title>
        <authorList>
            <person name="Klenk H.-P."/>
        </authorList>
    </citation>
    <scope>NUCLEOTIDE SEQUENCE [LARGE SCALE GENOMIC DNA]</scope>
    <source>
        <strain evidence="2 3">DSM 45510</strain>
    </source>
</reference>
<organism evidence="2 3">
    <name type="scientific">Amycolatopsis magusensis</name>
    <dbReference type="NCBI Taxonomy" id="882444"/>
    <lineage>
        <taxon>Bacteria</taxon>
        <taxon>Bacillati</taxon>
        <taxon>Actinomycetota</taxon>
        <taxon>Actinomycetes</taxon>
        <taxon>Pseudonocardiales</taxon>
        <taxon>Pseudonocardiaceae</taxon>
        <taxon>Amycolatopsis</taxon>
    </lineage>
</organism>
<dbReference type="InterPro" id="IPR029229">
    <property type="entry name" value="Alkyl_sulf_C"/>
</dbReference>
<dbReference type="Proteomes" id="UP000741013">
    <property type="component" value="Unassembled WGS sequence"/>
</dbReference>
<protein>
    <submittedName>
        <fullName evidence="2">Sterol carrier protein</fullName>
    </submittedName>
</protein>
<dbReference type="Gene3D" id="3.30.1050.10">
    <property type="entry name" value="SCP2 sterol-binding domain"/>
    <property type="match status" value="1"/>
</dbReference>
<accession>A0ABS4PKF7</accession>
<evidence type="ECO:0000313" key="3">
    <source>
        <dbReference type="Proteomes" id="UP000741013"/>
    </source>
</evidence>
<evidence type="ECO:0000259" key="1">
    <source>
        <dbReference type="Pfam" id="PF14864"/>
    </source>
</evidence>
<sequence>MSSDPVTWRERWRGTLARRSRLPAERPRTDSVLDAFAAEVEFRRLSPAQFVQVLETLHMLGRVGAGIELSSLSTQLLVDVVSGATKEQINELAAHDELRSVFLDEIFRRMSDHLIPEKAENAEFVIGWRFHHGDAEGPFDRYQTVVEDGVCVSSSDLGRSPDATVTVSAADFIRMATGVTAAAAMFVTGRVKVKGDYALAVRFSSYFDIPAATPRPARRPTTTLNGRAARD</sequence>
<dbReference type="InterPro" id="IPR036527">
    <property type="entry name" value="SCP2_sterol-bd_dom_sf"/>
</dbReference>
<dbReference type="SUPFAM" id="SSF55718">
    <property type="entry name" value="SCP-like"/>
    <property type="match status" value="1"/>
</dbReference>
<proteinExistence type="predicted"/>
<dbReference type="EMBL" id="JAGGMS010000001">
    <property type="protein sequence ID" value="MBP2179875.1"/>
    <property type="molecule type" value="Genomic_DNA"/>
</dbReference>